<dbReference type="EMBL" id="CVRI01000047">
    <property type="protein sequence ID" value="CRK98317.1"/>
    <property type="molecule type" value="Genomic_DNA"/>
</dbReference>
<accession>A0A1J1IDH2</accession>
<evidence type="ECO:0000313" key="1">
    <source>
        <dbReference type="EMBL" id="CRK98317.1"/>
    </source>
</evidence>
<organism evidence="1 2">
    <name type="scientific">Clunio marinus</name>
    <dbReference type="NCBI Taxonomy" id="568069"/>
    <lineage>
        <taxon>Eukaryota</taxon>
        <taxon>Metazoa</taxon>
        <taxon>Ecdysozoa</taxon>
        <taxon>Arthropoda</taxon>
        <taxon>Hexapoda</taxon>
        <taxon>Insecta</taxon>
        <taxon>Pterygota</taxon>
        <taxon>Neoptera</taxon>
        <taxon>Endopterygota</taxon>
        <taxon>Diptera</taxon>
        <taxon>Nematocera</taxon>
        <taxon>Chironomoidea</taxon>
        <taxon>Chironomidae</taxon>
        <taxon>Clunio</taxon>
    </lineage>
</organism>
<sequence length="70" mass="8128">MGVDHGVKLLARRINKFTYSSEISKFDISVGEFSVIPKTDILFPSQTFEHLKNISWCLRRMELILKVTIE</sequence>
<dbReference type="Proteomes" id="UP000183832">
    <property type="component" value="Unassembled WGS sequence"/>
</dbReference>
<keyword evidence="2" id="KW-1185">Reference proteome</keyword>
<gene>
    <name evidence="1" type="ORF">CLUMA_CG011679</name>
</gene>
<dbReference type="AlphaFoldDB" id="A0A1J1IDH2"/>
<evidence type="ECO:0000313" key="2">
    <source>
        <dbReference type="Proteomes" id="UP000183832"/>
    </source>
</evidence>
<protein>
    <submittedName>
        <fullName evidence="1">CLUMA_CG011679, isoform A</fullName>
    </submittedName>
</protein>
<proteinExistence type="predicted"/>
<reference evidence="1 2" key="1">
    <citation type="submission" date="2015-04" db="EMBL/GenBank/DDBJ databases">
        <authorList>
            <person name="Syromyatnikov M.Y."/>
            <person name="Popov V.N."/>
        </authorList>
    </citation>
    <scope>NUCLEOTIDE SEQUENCE [LARGE SCALE GENOMIC DNA]</scope>
</reference>
<name>A0A1J1IDH2_9DIPT</name>